<organism evidence="1 2">
    <name type="scientific">Catharanthus roseus</name>
    <name type="common">Madagascar periwinkle</name>
    <name type="synonym">Vinca rosea</name>
    <dbReference type="NCBI Taxonomy" id="4058"/>
    <lineage>
        <taxon>Eukaryota</taxon>
        <taxon>Viridiplantae</taxon>
        <taxon>Streptophyta</taxon>
        <taxon>Embryophyta</taxon>
        <taxon>Tracheophyta</taxon>
        <taxon>Spermatophyta</taxon>
        <taxon>Magnoliopsida</taxon>
        <taxon>eudicotyledons</taxon>
        <taxon>Gunneridae</taxon>
        <taxon>Pentapetalae</taxon>
        <taxon>asterids</taxon>
        <taxon>lamiids</taxon>
        <taxon>Gentianales</taxon>
        <taxon>Apocynaceae</taxon>
        <taxon>Rauvolfioideae</taxon>
        <taxon>Vinceae</taxon>
        <taxon>Catharanthinae</taxon>
        <taxon>Catharanthus</taxon>
    </lineage>
</organism>
<name>A0ACC0AU44_CATRO</name>
<keyword evidence="2" id="KW-1185">Reference proteome</keyword>
<proteinExistence type="predicted"/>
<reference evidence="2" key="1">
    <citation type="journal article" date="2023" name="Nat. Plants">
        <title>Single-cell RNA sequencing provides a high-resolution roadmap for understanding the multicellular compartmentation of specialized metabolism.</title>
        <authorList>
            <person name="Sun S."/>
            <person name="Shen X."/>
            <person name="Li Y."/>
            <person name="Li Y."/>
            <person name="Wang S."/>
            <person name="Li R."/>
            <person name="Zhang H."/>
            <person name="Shen G."/>
            <person name="Guo B."/>
            <person name="Wei J."/>
            <person name="Xu J."/>
            <person name="St-Pierre B."/>
            <person name="Chen S."/>
            <person name="Sun C."/>
        </authorList>
    </citation>
    <scope>NUCLEOTIDE SEQUENCE [LARGE SCALE GENOMIC DNA]</scope>
</reference>
<dbReference type="Proteomes" id="UP001060085">
    <property type="component" value="Linkage Group LG05"/>
</dbReference>
<dbReference type="EMBL" id="CM044705">
    <property type="protein sequence ID" value="KAI5664419.1"/>
    <property type="molecule type" value="Genomic_DNA"/>
</dbReference>
<accession>A0ACC0AU44</accession>
<evidence type="ECO:0000313" key="2">
    <source>
        <dbReference type="Proteomes" id="UP001060085"/>
    </source>
</evidence>
<gene>
    <name evidence="1" type="ORF">M9H77_23742</name>
</gene>
<evidence type="ECO:0000313" key="1">
    <source>
        <dbReference type="EMBL" id="KAI5664419.1"/>
    </source>
</evidence>
<sequence>MATRTPAENTPFGNTEIPFHTPTTGVDSSNVVVVSSIPLNVDPISIGLPTELSMIGSRLKEEIDMDMVTKELTGRFRIVWLGEGKLASSVFTLKVTEDPMWVYEKALSRFGVHAQGVGKKLVKANGLGGNWKVAALLIGTSLAPRYSKQTANLQMIDVRIPRHNLYYRHDN</sequence>
<comment type="caution">
    <text evidence="1">The sequence shown here is derived from an EMBL/GenBank/DDBJ whole genome shotgun (WGS) entry which is preliminary data.</text>
</comment>
<protein>
    <submittedName>
        <fullName evidence="1">Uncharacterized protein</fullName>
    </submittedName>
</protein>